<keyword evidence="1" id="KW-0472">Membrane</keyword>
<dbReference type="Proteomes" id="UP000231932">
    <property type="component" value="Chromosome"/>
</dbReference>
<reference evidence="3" key="1">
    <citation type="submission" date="2017-11" db="EMBL/GenBank/DDBJ databases">
        <title>Complete Genome Sequence of Kyrpidia sp. Strain EA-1, a thermophilic, hydrogen-oxidizing Bacterium, isolated from the Azores.</title>
        <authorList>
            <person name="Reiner J.E."/>
            <person name="Lapp C.J."/>
            <person name="Bunk B."/>
            <person name="Gescher J."/>
        </authorList>
    </citation>
    <scope>NUCLEOTIDE SEQUENCE [LARGE SCALE GENOMIC DNA]</scope>
    <source>
        <strain evidence="3">EA-1</strain>
    </source>
</reference>
<dbReference type="EMBL" id="CP024955">
    <property type="protein sequence ID" value="ATY86154.1"/>
    <property type="molecule type" value="Genomic_DNA"/>
</dbReference>
<proteinExistence type="predicted"/>
<keyword evidence="1" id="KW-1133">Transmembrane helix</keyword>
<name>A0A2K8NA14_9BACL</name>
<evidence type="ECO:0000313" key="3">
    <source>
        <dbReference type="Proteomes" id="UP000231932"/>
    </source>
</evidence>
<accession>A0A2K8NA14</accession>
<feature type="transmembrane region" description="Helical" evidence="1">
    <location>
        <begin position="21"/>
        <end position="47"/>
    </location>
</feature>
<gene>
    <name evidence="2" type="ORF">CVV65_15470</name>
</gene>
<dbReference type="AlphaFoldDB" id="A0A2K8NA14"/>
<organism evidence="2 3">
    <name type="scientific">Kyrpidia spormannii</name>
    <dbReference type="NCBI Taxonomy" id="2055160"/>
    <lineage>
        <taxon>Bacteria</taxon>
        <taxon>Bacillati</taxon>
        <taxon>Bacillota</taxon>
        <taxon>Bacilli</taxon>
        <taxon>Bacillales</taxon>
        <taxon>Alicyclobacillaceae</taxon>
        <taxon>Kyrpidia</taxon>
    </lineage>
</organism>
<keyword evidence="3" id="KW-1185">Reference proteome</keyword>
<protein>
    <recommendedName>
        <fullName evidence="4">Prepilin-type N-terminal cleavage/methylation domain-containing protein</fullName>
    </recommendedName>
</protein>
<keyword evidence="1" id="KW-0812">Transmembrane</keyword>
<evidence type="ECO:0008006" key="4">
    <source>
        <dbReference type="Google" id="ProtNLM"/>
    </source>
</evidence>
<sequence length="163" mass="17680">MKSGAMTVKRSRCFNQPSERDLGFSLVEALASLAIAAALLVGIMGYFTTAYVGVRQDGTRSQAVSQSERAIEATRAWLMDQYAQGKLDTSAQSKQVQPGDLASNGFAASPNMNTTVTYGYAQSGPPGWEITVTTTWQSRGQLQTYQITSFFGKYDHAKSRASQ</sequence>
<evidence type="ECO:0000313" key="2">
    <source>
        <dbReference type="EMBL" id="ATY86154.1"/>
    </source>
</evidence>
<evidence type="ECO:0000256" key="1">
    <source>
        <dbReference type="SAM" id="Phobius"/>
    </source>
</evidence>
<dbReference type="KEGG" id="kyr:CVV65_15470"/>